<feature type="binding site" evidence="12">
    <location>
        <position position="449"/>
    </location>
    <ligand>
        <name>K(+)</name>
        <dbReference type="ChEBI" id="CHEBI:29103"/>
    </ligand>
</feature>
<comment type="caution">
    <text evidence="14">The sequence shown here is derived from an EMBL/GenBank/DDBJ whole genome shotgun (WGS) entry which is preliminary data.</text>
</comment>
<evidence type="ECO:0000256" key="4">
    <source>
        <dbReference type="ARBA" id="ARBA00022475"/>
    </source>
</evidence>
<dbReference type="InterPro" id="IPR003445">
    <property type="entry name" value="Cat_transpt"/>
</dbReference>
<evidence type="ECO:0000256" key="2">
    <source>
        <dbReference type="ARBA" id="ARBA00009137"/>
    </source>
</evidence>
<evidence type="ECO:0000256" key="12">
    <source>
        <dbReference type="PIRSR" id="PIRSR006247-1"/>
    </source>
</evidence>
<dbReference type="GO" id="GO:0015379">
    <property type="term" value="F:potassium:chloride symporter activity"/>
    <property type="evidence" value="ECO:0007669"/>
    <property type="project" value="InterPro"/>
</dbReference>
<feature type="binding site" evidence="12">
    <location>
        <position position="114"/>
    </location>
    <ligand>
        <name>K(+)</name>
        <dbReference type="ChEBI" id="CHEBI:29103"/>
    </ligand>
</feature>
<evidence type="ECO:0000256" key="9">
    <source>
        <dbReference type="ARBA" id="ARBA00022989"/>
    </source>
</evidence>
<feature type="transmembrane region" description="Helical" evidence="13">
    <location>
        <begin position="246"/>
        <end position="270"/>
    </location>
</feature>
<dbReference type="Pfam" id="PF02386">
    <property type="entry name" value="TrkH"/>
    <property type="match status" value="1"/>
</dbReference>
<dbReference type="GO" id="GO:0046872">
    <property type="term" value="F:metal ion binding"/>
    <property type="evidence" value="ECO:0007669"/>
    <property type="project" value="UniProtKB-KW"/>
</dbReference>
<evidence type="ECO:0000256" key="13">
    <source>
        <dbReference type="SAM" id="Phobius"/>
    </source>
</evidence>
<dbReference type="PANTHER" id="PTHR32024">
    <property type="entry name" value="TRK SYSTEM POTASSIUM UPTAKE PROTEIN TRKG-RELATED"/>
    <property type="match status" value="1"/>
</dbReference>
<sequence>MIAARRLRRVSSVLGPVLKWFSAVFSVPIATALYHGTSVVPFLVPLGLSFGAGALAEWIGGDSELTVQDGFLLVTLTWVLVSLLGSVPYLLSGTGSFATPINAVFESFSGFSATGSTILLDISIEKHGAALMLWRQLTQWIAGMGILALAVAVLPRLSAGGAQFLDAEVPGPRLERLTPHIAETARRLWLLYIGCSVVLLVLLLGVHYAGLAPRMTPYQALAHVFTTIPSGGFSPQARSIEAFAPAVQWILVPFMFVAAMNFTLLWQAIVSTPTAPARDTEFRVYLSVFVVGSLLVSAMLWGNGQFSGLEDTLRHGTFQTATLLTTTGYASTDFAVWSEEVLVVLLLLMFASGCVGSTSGGLKLMRWTVGFKVIGRELFQMIHPSSVRPMWLGRRTVKEPVVRGILIVILTYLLLVVGGTGFIAVDAHRVGIDLSISEALSGTLVVLGNIGPGFGAVGPMGGFEALPVPTKVFMCLLMVAGRLEVMTFLVVLSPSYWRG</sequence>
<feature type="binding site" evidence="12">
    <location>
        <position position="327"/>
    </location>
    <ligand>
        <name>K(+)</name>
        <dbReference type="ChEBI" id="CHEBI:29103"/>
    </ligand>
</feature>
<evidence type="ECO:0000256" key="1">
    <source>
        <dbReference type="ARBA" id="ARBA00004429"/>
    </source>
</evidence>
<keyword evidence="12" id="KW-0479">Metal-binding</keyword>
<feature type="transmembrane region" description="Helical" evidence="13">
    <location>
        <begin position="404"/>
        <end position="424"/>
    </location>
</feature>
<gene>
    <name evidence="14" type="ORF">GGP83_001636</name>
</gene>
<name>A0A9X2U892_9BACT</name>
<feature type="transmembrane region" description="Helical" evidence="13">
    <location>
        <begin position="189"/>
        <end position="209"/>
    </location>
</feature>
<evidence type="ECO:0000313" key="15">
    <source>
        <dbReference type="Proteomes" id="UP001155010"/>
    </source>
</evidence>
<feature type="transmembrane region" description="Helical" evidence="13">
    <location>
        <begin position="475"/>
        <end position="497"/>
    </location>
</feature>
<evidence type="ECO:0000256" key="8">
    <source>
        <dbReference type="ARBA" id="ARBA00022958"/>
    </source>
</evidence>
<feature type="binding site" evidence="12">
    <location>
        <position position="326"/>
    </location>
    <ligand>
        <name>K(+)</name>
        <dbReference type="ChEBI" id="CHEBI:29103"/>
    </ligand>
</feature>
<keyword evidence="6" id="KW-0633">Potassium transport</keyword>
<keyword evidence="11 13" id="KW-0472">Membrane</keyword>
<feature type="transmembrane region" description="Helical" evidence="13">
    <location>
        <begin position="137"/>
        <end position="154"/>
    </location>
</feature>
<feature type="transmembrane region" description="Helical" evidence="13">
    <location>
        <begin position="12"/>
        <end position="34"/>
    </location>
</feature>
<accession>A0A9X2U892</accession>
<dbReference type="InterPro" id="IPR004772">
    <property type="entry name" value="TrkH"/>
</dbReference>
<evidence type="ECO:0000313" key="14">
    <source>
        <dbReference type="EMBL" id="MCS3951684.1"/>
    </source>
</evidence>
<evidence type="ECO:0000256" key="3">
    <source>
        <dbReference type="ARBA" id="ARBA00022448"/>
    </source>
</evidence>
<dbReference type="EMBL" id="JANUBB010000006">
    <property type="protein sequence ID" value="MCS3951684.1"/>
    <property type="molecule type" value="Genomic_DNA"/>
</dbReference>
<dbReference type="PANTHER" id="PTHR32024:SF2">
    <property type="entry name" value="TRK SYSTEM POTASSIUM UPTAKE PROTEIN TRKG-RELATED"/>
    <property type="match status" value="1"/>
</dbReference>
<evidence type="ECO:0000256" key="6">
    <source>
        <dbReference type="ARBA" id="ARBA00022538"/>
    </source>
</evidence>
<reference evidence="14" key="1">
    <citation type="submission" date="2022-08" db="EMBL/GenBank/DDBJ databases">
        <title>Genomic Encyclopedia of Type Strains, Phase V (KMG-V): Genome sequencing to study the core and pangenomes of soil and plant-associated prokaryotes.</title>
        <authorList>
            <person name="Whitman W."/>
        </authorList>
    </citation>
    <scope>NUCLEOTIDE SEQUENCE</scope>
    <source>
        <strain evidence="14">SP2017</strain>
    </source>
</reference>
<evidence type="ECO:0000256" key="7">
    <source>
        <dbReference type="ARBA" id="ARBA00022692"/>
    </source>
</evidence>
<dbReference type="AlphaFoldDB" id="A0A9X2U892"/>
<evidence type="ECO:0000256" key="5">
    <source>
        <dbReference type="ARBA" id="ARBA00022519"/>
    </source>
</evidence>
<comment type="subcellular location">
    <subcellularLocation>
        <location evidence="1">Cell inner membrane</location>
        <topology evidence="1">Multi-pass membrane protein</topology>
    </subcellularLocation>
</comment>
<feature type="transmembrane region" description="Helical" evidence="13">
    <location>
        <begin position="341"/>
        <end position="362"/>
    </location>
</feature>
<organism evidence="14 15">
    <name type="scientific">Salinibacter ruber</name>
    <dbReference type="NCBI Taxonomy" id="146919"/>
    <lineage>
        <taxon>Bacteria</taxon>
        <taxon>Pseudomonadati</taxon>
        <taxon>Rhodothermota</taxon>
        <taxon>Rhodothermia</taxon>
        <taxon>Rhodothermales</taxon>
        <taxon>Salinibacteraceae</taxon>
        <taxon>Salinibacter</taxon>
    </lineage>
</organism>
<feature type="transmembrane region" description="Helical" evidence="13">
    <location>
        <begin position="282"/>
        <end position="301"/>
    </location>
</feature>
<keyword evidence="9 13" id="KW-1133">Transmembrane helix</keyword>
<evidence type="ECO:0000256" key="10">
    <source>
        <dbReference type="ARBA" id="ARBA00023065"/>
    </source>
</evidence>
<dbReference type="Proteomes" id="UP001155010">
    <property type="component" value="Unassembled WGS sequence"/>
</dbReference>
<feature type="transmembrane region" description="Helical" evidence="13">
    <location>
        <begin position="444"/>
        <end position="463"/>
    </location>
</feature>
<comment type="similarity">
    <text evidence="2">Belongs to the TrkH potassium transport family.</text>
</comment>
<dbReference type="GO" id="GO:0005886">
    <property type="term" value="C:plasma membrane"/>
    <property type="evidence" value="ECO:0007669"/>
    <property type="project" value="UniProtKB-SubCell"/>
</dbReference>
<keyword evidence="5" id="KW-0997">Cell inner membrane</keyword>
<keyword evidence="7 13" id="KW-0812">Transmembrane</keyword>
<keyword evidence="10" id="KW-0406">Ion transport</keyword>
<keyword evidence="4" id="KW-1003">Cell membrane</keyword>
<dbReference type="PIRSF" id="PIRSF006247">
    <property type="entry name" value="TrkH"/>
    <property type="match status" value="1"/>
</dbReference>
<feature type="transmembrane region" description="Helical" evidence="13">
    <location>
        <begin position="40"/>
        <end position="59"/>
    </location>
</feature>
<dbReference type="RefSeq" id="WP_103015843.1">
    <property type="nucleotide sequence ID" value="NZ_JANTZN010000005.1"/>
</dbReference>
<evidence type="ECO:0000256" key="11">
    <source>
        <dbReference type="ARBA" id="ARBA00023136"/>
    </source>
</evidence>
<feature type="transmembrane region" description="Helical" evidence="13">
    <location>
        <begin position="71"/>
        <end position="91"/>
    </location>
</feature>
<keyword evidence="3" id="KW-0813">Transport</keyword>
<proteinExistence type="inferred from homology"/>
<keyword evidence="8 12" id="KW-0630">Potassium</keyword>
<protein>
    <submittedName>
        <fullName evidence="14">Trk system potassium uptake protein TrkH</fullName>
    </submittedName>
</protein>
<feature type="binding site" evidence="12">
    <location>
        <position position="231"/>
    </location>
    <ligand>
        <name>K(+)</name>
        <dbReference type="ChEBI" id="CHEBI:29103"/>
    </ligand>
</feature>